<keyword evidence="3 7" id="KW-0479">Metal-binding</keyword>
<dbReference type="OrthoDB" id="9807941at2"/>
<comment type="caution">
    <text evidence="8">The sequence shown here is derived from an EMBL/GenBank/DDBJ whole genome shotgun (WGS) entry which is preliminary data.</text>
</comment>
<comment type="similarity">
    <text evidence="1">Belongs to the complex I 24 kDa subunit family.</text>
</comment>
<dbReference type="GO" id="GO:0046872">
    <property type="term" value="F:metal ion binding"/>
    <property type="evidence" value="ECO:0007669"/>
    <property type="project" value="UniProtKB-KW"/>
</dbReference>
<gene>
    <name evidence="8" type="ORF">LZ11_02420</name>
</gene>
<dbReference type="AlphaFoldDB" id="A0A5S5AE99"/>
<keyword evidence="9" id="KW-1185">Reference proteome</keyword>
<keyword evidence="2 7" id="KW-0001">2Fe-2S</keyword>
<dbReference type="Gene3D" id="3.40.30.10">
    <property type="entry name" value="Glutaredoxin"/>
    <property type="match status" value="1"/>
</dbReference>
<dbReference type="InterPro" id="IPR042128">
    <property type="entry name" value="NuoE_dom"/>
</dbReference>
<evidence type="ECO:0000256" key="7">
    <source>
        <dbReference type="PIRSR" id="PIRSR000216-1"/>
    </source>
</evidence>
<dbReference type="PANTHER" id="PTHR43342">
    <property type="entry name" value="NADH-QUINONE OXIDOREDUCTASE, E SUBUNIT"/>
    <property type="match status" value="1"/>
</dbReference>
<evidence type="ECO:0000256" key="6">
    <source>
        <dbReference type="ARBA" id="ARBA00034078"/>
    </source>
</evidence>
<dbReference type="PANTHER" id="PTHR43342:SF1">
    <property type="entry name" value="BIFURCATING [FEFE] HYDROGENASE GAMMA SUBUNIT"/>
    <property type="match status" value="1"/>
</dbReference>
<feature type="binding site" evidence="7">
    <location>
        <position position="83"/>
    </location>
    <ligand>
        <name>[2Fe-2S] cluster</name>
        <dbReference type="ChEBI" id="CHEBI:190135"/>
    </ligand>
</feature>
<dbReference type="CDD" id="cd03064">
    <property type="entry name" value="TRX_Fd_NuoE"/>
    <property type="match status" value="1"/>
</dbReference>
<dbReference type="InterPro" id="IPR002023">
    <property type="entry name" value="NuoE-like"/>
</dbReference>
<dbReference type="PIRSF" id="PIRSF000216">
    <property type="entry name" value="NADH_DH_24kDa"/>
    <property type="match status" value="1"/>
</dbReference>
<sequence length="166" mass="18704">MIQEKRGEDLSQVKSILDRYPRERRFLLAILQDIQKTYNYLPREALNEVRDYLGIPLSSLYSMATFYKALSLKPKGTYVIKVCDGTACHIRGSMDLIDEIRKLLSVSPGEVTKDGRFSLETVNCVGSCALAPVMVINDKYYGNLKPAMVKEILAGYGGIRGDWDTK</sequence>
<dbReference type="GO" id="GO:0016491">
    <property type="term" value="F:oxidoreductase activity"/>
    <property type="evidence" value="ECO:0007669"/>
    <property type="project" value="InterPro"/>
</dbReference>
<name>A0A5S5AE99_9FIRM</name>
<proteinExistence type="inferred from homology"/>
<evidence type="ECO:0000256" key="3">
    <source>
        <dbReference type="ARBA" id="ARBA00022723"/>
    </source>
</evidence>
<feature type="binding site" evidence="7">
    <location>
        <position position="88"/>
    </location>
    <ligand>
        <name>[2Fe-2S] cluster</name>
        <dbReference type="ChEBI" id="CHEBI:190135"/>
    </ligand>
</feature>
<evidence type="ECO:0000313" key="8">
    <source>
        <dbReference type="EMBL" id="TYP47446.1"/>
    </source>
</evidence>
<feature type="binding site" evidence="7">
    <location>
        <position position="128"/>
    </location>
    <ligand>
        <name>[2Fe-2S] cluster</name>
        <dbReference type="ChEBI" id="CHEBI:190135"/>
    </ligand>
</feature>
<dbReference type="NCBIfam" id="NF005722">
    <property type="entry name" value="PRK07539.1-2"/>
    <property type="match status" value="1"/>
</dbReference>
<dbReference type="EMBL" id="VNHO01000046">
    <property type="protein sequence ID" value="TYP47446.1"/>
    <property type="molecule type" value="Genomic_DNA"/>
</dbReference>
<dbReference type="RefSeq" id="WP_148868063.1">
    <property type="nucleotide sequence ID" value="NZ_VNHO01000046.1"/>
</dbReference>
<evidence type="ECO:0000313" key="9">
    <source>
        <dbReference type="Proteomes" id="UP000322294"/>
    </source>
</evidence>
<comment type="cofactor">
    <cofactor evidence="7">
        <name>[2Fe-2S] cluster</name>
        <dbReference type="ChEBI" id="CHEBI:190135"/>
    </cofactor>
    <text evidence="7">Binds 1 [2Fe-2S] cluster.</text>
</comment>
<protein>
    <submittedName>
        <fullName evidence="8">NADH-quinone oxidoreductase subunit E</fullName>
    </submittedName>
</protein>
<evidence type="ECO:0000256" key="4">
    <source>
        <dbReference type="ARBA" id="ARBA00023004"/>
    </source>
</evidence>
<evidence type="ECO:0000256" key="5">
    <source>
        <dbReference type="ARBA" id="ARBA00023014"/>
    </source>
</evidence>
<reference evidence="8 9" key="1">
    <citation type="submission" date="2019-07" db="EMBL/GenBank/DDBJ databases">
        <title>Genomic Encyclopedia of Type Strains, Phase I: the one thousand microbial genomes (KMG-I) project.</title>
        <authorList>
            <person name="Kyrpides N."/>
        </authorList>
    </citation>
    <scope>NUCLEOTIDE SEQUENCE [LARGE SCALE GENOMIC DNA]</scope>
    <source>
        <strain evidence="8 9">DSM 16647</strain>
    </source>
</reference>
<evidence type="ECO:0000256" key="1">
    <source>
        <dbReference type="ARBA" id="ARBA00010643"/>
    </source>
</evidence>
<dbReference type="InterPro" id="IPR036249">
    <property type="entry name" value="Thioredoxin-like_sf"/>
</dbReference>
<dbReference type="Pfam" id="PF01257">
    <property type="entry name" value="2Fe-2S_thioredx"/>
    <property type="match status" value="1"/>
</dbReference>
<dbReference type="FunFam" id="3.40.30.10:FF:000015">
    <property type="entry name" value="NADH-quinone oxidoreductase subunit E"/>
    <property type="match status" value="1"/>
</dbReference>
<dbReference type="GO" id="GO:0051537">
    <property type="term" value="F:2 iron, 2 sulfur cluster binding"/>
    <property type="evidence" value="ECO:0007669"/>
    <property type="project" value="UniProtKB-KW"/>
</dbReference>
<keyword evidence="5 7" id="KW-0411">Iron-sulfur</keyword>
<dbReference type="InterPro" id="IPR028431">
    <property type="entry name" value="NADP_DH_HndA-like"/>
</dbReference>
<dbReference type="Proteomes" id="UP000322294">
    <property type="component" value="Unassembled WGS sequence"/>
</dbReference>
<comment type="cofactor">
    <cofactor evidence="6">
        <name>[2Fe-2S] cluster</name>
        <dbReference type="ChEBI" id="CHEBI:190135"/>
    </cofactor>
</comment>
<keyword evidence="4 7" id="KW-0408">Iron</keyword>
<dbReference type="NCBIfam" id="TIGR01958">
    <property type="entry name" value="nuoE_fam"/>
    <property type="match status" value="1"/>
</dbReference>
<organism evidence="8 9">
    <name type="scientific">Thermosediminibacter litoriperuensis</name>
    <dbReference type="NCBI Taxonomy" id="291989"/>
    <lineage>
        <taxon>Bacteria</taxon>
        <taxon>Bacillati</taxon>
        <taxon>Bacillota</taxon>
        <taxon>Clostridia</taxon>
        <taxon>Thermosediminibacterales</taxon>
        <taxon>Thermosediminibacteraceae</taxon>
        <taxon>Thermosediminibacter</taxon>
    </lineage>
</organism>
<dbReference type="InterPro" id="IPR041921">
    <property type="entry name" value="NuoE_N"/>
</dbReference>
<feature type="binding site" evidence="7">
    <location>
        <position position="124"/>
    </location>
    <ligand>
        <name>[2Fe-2S] cluster</name>
        <dbReference type="ChEBI" id="CHEBI:190135"/>
    </ligand>
</feature>
<evidence type="ECO:0000256" key="2">
    <source>
        <dbReference type="ARBA" id="ARBA00022714"/>
    </source>
</evidence>
<dbReference type="Gene3D" id="1.10.10.1590">
    <property type="entry name" value="NADH-quinone oxidoreductase subunit E"/>
    <property type="match status" value="1"/>
</dbReference>
<accession>A0A5S5AE99</accession>
<dbReference type="SUPFAM" id="SSF52833">
    <property type="entry name" value="Thioredoxin-like"/>
    <property type="match status" value="1"/>
</dbReference>